<evidence type="ECO:0000256" key="10">
    <source>
        <dbReference type="ARBA" id="ARBA00023242"/>
    </source>
</evidence>
<evidence type="ECO:0000256" key="9">
    <source>
        <dbReference type="ARBA" id="ARBA00022840"/>
    </source>
</evidence>
<evidence type="ECO:0000256" key="13">
    <source>
        <dbReference type="SAM" id="MobiDB-lite"/>
    </source>
</evidence>
<evidence type="ECO:0000259" key="15">
    <source>
        <dbReference type="PROSITE" id="PS51194"/>
    </source>
</evidence>
<proteinExistence type="evidence at transcript level"/>
<feature type="region of interest" description="Disordered" evidence="13">
    <location>
        <begin position="25"/>
        <end position="140"/>
    </location>
</feature>
<accession>A0A0S1VVQ5</accession>
<evidence type="ECO:0000256" key="8">
    <source>
        <dbReference type="ARBA" id="ARBA00022806"/>
    </source>
</evidence>
<keyword evidence="9 12" id="KW-0067">ATP-binding</keyword>
<dbReference type="PROSITE" id="PS51194">
    <property type="entry name" value="HELICASE_CTER"/>
    <property type="match status" value="1"/>
</dbReference>
<dbReference type="PROSITE" id="PS00039">
    <property type="entry name" value="DEAD_ATP_HELICASE"/>
    <property type="match status" value="1"/>
</dbReference>
<dbReference type="InterPro" id="IPR044742">
    <property type="entry name" value="DEAD/DEAH_RhlB"/>
</dbReference>
<evidence type="ECO:0000256" key="4">
    <source>
        <dbReference type="ARBA" id="ARBA00022517"/>
    </source>
</evidence>
<dbReference type="GO" id="GO:0016787">
    <property type="term" value="F:hydrolase activity"/>
    <property type="evidence" value="ECO:0007669"/>
    <property type="project" value="UniProtKB-KW"/>
</dbReference>
<protein>
    <recommendedName>
        <fullName evidence="3">RNA helicase</fullName>
        <ecNumber evidence="3">3.6.4.13</ecNumber>
    </recommendedName>
</protein>
<dbReference type="Gene3D" id="3.40.50.300">
    <property type="entry name" value="P-loop containing nucleotide triphosphate hydrolases"/>
    <property type="match status" value="2"/>
</dbReference>
<evidence type="ECO:0000313" key="16">
    <source>
        <dbReference type="EMBL" id="ALM55012.1"/>
    </source>
</evidence>
<dbReference type="GO" id="GO:0003724">
    <property type="term" value="F:RNA helicase activity"/>
    <property type="evidence" value="ECO:0007669"/>
    <property type="project" value="UniProtKB-EC"/>
</dbReference>
<dbReference type="Pfam" id="PF00270">
    <property type="entry name" value="DEAD"/>
    <property type="match status" value="1"/>
</dbReference>
<organism evidence="16">
    <name type="scientific">Chlamydomonas sp. ICE-L</name>
    <dbReference type="NCBI Taxonomy" id="309537"/>
    <lineage>
        <taxon>Eukaryota</taxon>
        <taxon>Viridiplantae</taxon>
        <taxon>Chlorophyta</taxon>
        <taxon>core chlorophytes</taxon>
        <taxon>Chlorophyceae</taxon>
        <taxon>CS clade</taxon>
        <taxon>Chlamydomonadales</taxon>
        <taxon>Chlamydomonadaceae</taxon>
        <taxon>Chlamydomonas</taxon>
    </lineage>
</organism>
<feature type="domain" description="Helicase ATP-binding" evidence="14">
    <location>
        <begin position="198"/>
        <end position="403"/>
    </location>
</feature>
<dbReference type="GO" id="GO:0003676">
    <property type="term" value="F:nucleic acid binding"/>
    <property type="evidence" value="ECO:0007669"/>
    <property type="project" value="InterPro"/>
</dbReference>
<keyword evidence="10" id="KW-0539">Nucleus</keyword>
<dbReference type="InterPro" id="IPR027417">
    <property type="entry name" value="P-loop_NTPase"/>
</dbReference>
<evidence type="ECO:0000256" key="12">
    <source>
        <dbReference type="RuleBase" id="RU000492"/>
    </source>
</evidence>
<dbReference type="EMBL" id="KP718794">
    <property type="protein sequence ID" value="ALM55012.1"/>
    <property type="molecule type" value="mRNA"/>
</dbReference>
<feature type="non-terminal residue" evidence="16">
    <location>
        <position position="800"/>
    </location>
</feature>
<evidence type="ECO:0000256" key="6">
    <source>
        <dbReference type="ARBA" id="ARBA00022741"/>
    </source>
</evidence>
<feature type="non-terminal residue" evidence="16">
    <location>
        <position position="1"/>
    </location>
</feature>
<dbReference type="SUPFAM" id="SSF52540">
    <property type="entry name" value="P-loop containing nucleoside triphosphate hydrolases"/>
    <property type="match status" value="1"/>
</dbReference>
<evidence type="ECO:0000259" key="14">
    <source>
        <dbReference type="PROSITE" id="PS51192"/>
    </source>
</evidence>
<feature type="region of interest" description="Disordered" evidence="13">
    <location>
        <begin position="646"/>
        <end position="669"/>
    </location>
</feature>
<name>A0A0S1VVQ5_9CHLO</name>
<comment type="subcellular location">
    <subcellularLocation>
        <location evidence="1">Nucleus</location>
        <location evidence="1">Nucleolus</location>
    </subcellularLocation>
</comment>
<dbReference type="EC" id="3.6.4.13" evidence="3"/>
<feature type="compositionally biased region" description="Basic and acidic residues" evidence="13">
    <location>
        <begin position="86"/>
        <end position="95"/>
    </location>
</feature>
<dbReference type="InterPro" id="IPR014001">
    <property type="entry name" value="Helicase_ATP-bd"/>
</dbReference>
<feature type="compositionally biased region" description="Basic and acidic residues" evidence="13">
    <location>
        <begin position="25"/>
        <end position="34"/>
    </location>
</feature>
<dbReference type="PANTHER" id="PTHR47958">
    <property type="entry name" value="ATP-DEPENDENT RNA HELICASE DBP3"/>
    <property type="match status" value="1"/>
</dbReference>
<feature type="domain" description="Helicase C-terminal" evidence="15">
    <location>
        <begin position="431"/>
        <end position="583"/>
    </location>
</feature>
<feature type="compositionally biased region" description="Acidic residues" evidence="13">
    <location>
        <begin position="72"/>
        <end position="85"/>
    </location>
</feature>
<evidence type="ECO:0000256" key="3">
    <source>
        <dbReference type="ARBA" id="ARBA00012552"/>
    </source>
</evidence>
<dbReference type="SMART" id="SM00490">
    <property type="entry name" value="HELICc"/>
    <property type="match status" value="1"/>
</dbReference>
<feature type="compositionally biased region" description="Basic and acidic residues" evidence="13">
    <location>
        <begin position="60"/>
        <end position="71"/>
    </location>
</feature>
<keyword evidence="7 12" id="KW-0378">Hydrolase</keyword>
<feature type="compositionally biased region" description="Basic and acidic residues" evidence="13">
    <location>
        <begin position="126"/>
        <end position="138"/>
    </location>
</feature>
<evidence type="ECO:0000256" key="1">
    <source>
        <dbReference type="ARBA" id="ARBA00004604"/>
    </source>
</evidence>
<dbReference type="InterPro" id="IPR000629">
    <property type="entry name" value="RNA-helicase_DEAD-box_CS"/>
</dbReference>
<feature type="region of interest" description="Disordered" evidence="13">
    <location>
        <begin position="720"/>
        <end position="800"/>
    </location>
</feature>
<dbReference type="CDD" id="cd00268">
    <property type="entry name" value="DEADc"/>
    <property type="match status" value="1"/>
</dbReference>
<evidence type="ECO:0000256" key="7">
    <source>
        <dbReference type="ARBA" id="ARBA00022801"/>
    </source>
</evidence>
<feature type="compositionally biased region" description="Basic residues" evidence="13">
    <location>
        <begin position="771"/>
        <end position="800"/>
    </location>
</feature>
<keyword evidence="6 12" id="KW-0547">Nucleotide-binding</keyword>
<dbReference type="CDD" id="cd18787">
    <property type="entry name" value="SF2_C_DEAD"/>
    <property type="match status" value="1"/>
</dbReference>
<dbReference type="GO" id="GO:0005524">
    <property type="term" value="F:ATP binding"/>
    <property type="evidence" value="ECO:0007669"/>
    <property type="project" value="UniProtKB-KW"/>
</dbReference>
<dbReference type="InterPro" id="IPR001650">
    <property type="entry name" value="Helicase_C-like"/>
</dbReference>
<reference evidence="16" key="1">
    <citation type="journal article" date="2015" name="Extremophiles">
        <title>Transcriptome-wide analysis of DEAD-box RNA helicase gene family in an Antarctic psychrophilic alga Chlamydomonas sp. ICE-L.</title>
        <authorList>
            <person name="Liu C."/>
            <person name="Huang X."/>
        </authorList>
    </citation>
    <scope>NUCLEOTIDE SEQUENCE</scope>
</reference>
<dbReference type="InterPro" id="IPR011545">
    <property type="entry name" value="DEAD/DEAH_box_helicase_dom"/>
</dbReference>
<evidence type="ECO:0000256" key="11">
    <source>
        <dbReference type="ARBA" id="ARBA00037449"/>
    </source>
</evidence>
<evidence type="ECO:0000256" key="2">
    <source>
        <dbReference type="ARBA" id="ARBA00009334"/>
    </source>
</evidence>
<dbReference type="AlphaFoldDB" id="A0A0S1VVQ5"/>
<dbReference type="Pfam" id="PF00271">
    <property type="entry name" value="Helicase_C"/>
    <property type="match status" value="1"/>
</dbReference>
<dbReference type="SMART" id="SM00487">
    <property type="entry name" value="DEXDc"/>
    <property type="match status" value="1"/>
</dbReference>
<comment type="function">
    <text evidence="11">ATP-dependent RNA helicase required for 60S ribosomal subunit synthesis. Involved in efficient pre-rRNA processing, predominantly at site A3, which is necessary for the normal formation of 25S and 5.8S rRNAs.</text>
</comment>
<keyword evidence="4" id="KW-0690">Ribosome biogenesis</keyword>
<evidence type="ECO:0000256" key="5">
    <source>
        <dbReference type="ARBA" id="ARBA00022552"/>
    </source>
</evidence>
<keyword evidence="8 12" id="KW-0347">Helicase</keyword>
<keyword evidence="5" id="KW-0698">rRNA processing</keyword>
<feature type="compositionally biased region" description="Acidic residues" evidence="13">
    <location>
        <begin position="740"/>
        <end position="750"/>
    </location>
</feature>
<comment type="similarity">
    <text evidence="2">Belongs to the DEAD box helicase family. DDX5/DBP2 subfamily.</text>
</comment>
<feature type="compositionally biased region" description="Basic residues" evidence="13">
    <location>
        <begin position="35"/>
        <end position="46"/>
    </location>
</feature>
<dbReference type="PROSITE" id="PS51192">
    <property type="entry name" value="HELICASE_ATP_BIND_1"/>
    <property type="match status" value="1"/>
</dbReference>
<sequence>MGTDYAERKNAKKFFQKKKKLEANAEKKNDEVGVKRIRKKRGKRRLCQGMCYNGAPTLNEVDHQWNGKEHSDSEEEEAGPEGWDSDLEKGQRTDSHYAASSSQPKVPAAEPKKDKKDQKTKKDKKTKADGKTQVETKGKKMKMSTEVNLLDPSMVAAPKVKGAKVLDAPALKSFHPVVQSFMMSQGFIEPTPVQEGCWPPACEGKDVMGVAEPGSGKTLSYLLPGLAKLKTLGHDNSTTPEAPLMLVLAPTRELALQVFNQCKLARGLLGLRATCIYGGMPKEDQAEALSKKPHIVVGTPGRILDLVDDCVLVLSEVCCVVLDEADKMLSIGFKPQLERLHGLLMTPPPRKQKQPKKEGDAAAVTAAASTAAKMRPQVMLFSATMAEEVNEAAAQWLKGAVRIQISSSASSISSTITQVVQVCAEHKKPLKLLKHLTAIKEKSTGMRNPPRVIVFANRIKGVRFLAGEIKKEGYKTVMLHGQRTQMEREEAMRQFRSGKAHIMVATDVASRGLDIRNLPYVVNYDFPSSLDTYIHRVGRTGRLAAHGHAFSFFSRNMANIAAPLMELLRTHDQTVDPNLLALVEAWEKVAENVTEDVLAAQIGAGKEEEEEENLEASVDASMVAEDVHEGLPAELKAAAKKALESGNTAVTKKGRQTTPLPGSAPTTPMKQLAYIPSRKFTGARAGYAFKTGELGLGYYIDHPPQAKGKKDVGMGLVVKGKGPVVPIGPQSAKKEKWDSDSEADDDDEGGVDAGDAGKATPSKLGILSKVGGKKPASKGGKKKSLPGRLRKKLKAQAGKK</sequence>